<feature type="domain" description="Glycosyltransferase RgtA/B/C/D-like" evidence="4">
    <location>
        <begin position="96"/>
        <end position="220"/>
    </location>
</feature>
<gene>
    <name evidence="5" type="ORF">AVDCRST_MAG18-4043</name>
</gene>
<feature type="transmembrane region" description="Helical" evidence="3">
    <location>
        <begin position="349"/>
        <end position="371"/>
    </location>
</feature>
<feature type="transmembrane region" description="Helical" evidence="3">
    <location>
        <begin position="446"/>
        <end position="468"/>
    </location>
</feature>
<sequence>MLNVDQRATAAPRAERDPAPLADLTAADQTLDRTITLGRVGGETVAWGGVLLTATLLRLASLGTDALSPDGARHAYAAYSLFRGSGAALDSAAGGPLAVLFGALLLFLFGISDQIVRLGPALAGIGAVALILLLRPYLGRAGALLAALLLAISPSAVYFSRLEQPDAYAVFFATLFFVALLRLLDHGRRGDMVLAAAAAAFLFVSAPVGPTLLLLFLVATLVIWARGRAAAASVDAVDDPAGRPFGAPGLLAGIRAGGLPALLVFLGVLALTFSALGAVPGNLVGGPIEWLGTWSASFTGPGSAPAGRDGLFALGLLPLYEPLALLAGLCGLARVFVGPALPDEQVRGGATAPAILGVWALVGVVLLPLGGAQQPELLLLSVVPLTLLAGAAIGELIERIDWRREGSFWTGGVGLILFAALAAIAWGATLGQVLQPSRFPDETGGMLSLLLTLLLFALPLSGAALWFARRIEGAAAWRALALGVTILLLGYGLRSSVGLNIYRANVPNEPIVYNASTPEVRPLMERILRLSRDLTALNRTLADPTGGHGLSVAVDPAVEWPVRWYLRDFPDLTLVSTAALANGTARTATPPKLIFRPGDGQPATGGFTAQTYKLLWSYPAGQPLTGVDNPLLRALGFLVFRNNVAPAGSANMTVEYGPDLAQRLFLPPAPEGPFNLTDRPGQGKAPGQFDTPRGVAVAPDGSIFVVDMRNTRVERYASDGTFIQQFGSLGHGDGQLWREASRGPTGIAVGRDGFVYVADTWNYRIQKFTLDGHFVAKWGTYVNLVTGPQTGDRSGLYGPRGIAIGPNGDLYVTDTGNGRVVVYGPDGAFRREFGAKGAGAGQLDEPVGIAINADGSRIYVADSNNARIAVFDSQGQAVAQWAVEDWRGKSYYEPYLALDVSGALHATSSVTRQVLKFDANGRVAARVGAGATVEDTLGTPFGIAIAGDGALYVSDGSKHFVAKLNPIGGR</sequence>
<feature type="transmembrane region" description="Helical" evidence="3">
    <location>
        <begin position="167"/>
        <end position="184"/>
    </location>
</feature>
<dbReference type="PROSITE" id="PS51125">
    <property type="entry name" value="NHL"/>
    <property type="match status" value="4"/>
</dbReference>
<evidence type="ECO:0000259" key="4">
    <source>
        <dbReference type="Pfam" id="PF13231"/>
    </source>
</evidence>
<dbReference type="SUPFAM" id="SSF101898">
    <property type="entry name" value="NHL repeat"/>
    <property type="match status" value="1"/>
</dbReference>
<feature type="transmembrane region" description="Helical" evidence="3">
    <location>
        <begin position="311"/>
        <end position="337"/>
    </location>
</feature>
<feature type="transmembrane region" description="Helical" evidence="3">
    <location>
        <begin position="377"/>
        <end position="396"/>
    </location>
</feature>
<feature type="transmembrane region" description="Helical" evidence="3">
    <location>
        <begin position="115"/>
        <end position="134"/>
    </location>
</feature>
<feature type="repeat" description="NHL" evidence="2">
    <location>
        <begin position="723"/>
        <end position="771"/>
    </location>
</feature>
<dbReference type="GO" id="GO:0008270">
    <property type="term" value="F:zinc ion binding"/>
    <property type="evidence" value="ECO:0007669"/>
    <property type="project" value="UniProtKB-KW"/>
</dbReference>
<dbReference type="InterPro" id="IPR038731">
    <property type="entry name" value="RgtA/B/C-like"/>
</dbReference>
<feature type="transmembrane region" description="Helical" evidence="3">
    <location>
        <begin position="475"/>
        <end position="493"/>
    </location>
</feature>
<evidence type="ECO:0000256" key="3">
    <source>
        <dbReference type="SAM" id="Phobius"/>
    </source>
</evidence>
<feature type="transmembrane region" description="Helical" evidence="3">
    <location>
        <begin position="87"/>
        <end position="109"/>
    </location>
</feature>
<keyword evidence="3" id="KW-0472">Membrane</keyword>
<dbReference type="AlphaFoldDB" id="A0A6J4VRK1"/>
<dbReference type="Gene3D" id="2.120.10.30">
    <property type="entry name" value="TolB, C-terminal domain"/>
    <property type="match status" value="3"/>
</dbReference>
<evidence type="ECO:0000256" key="1">
    <source>
        <dbReference type="ARBA" id="ARBA00022737"/>
    </source>
</evidence>
<dbReference type="InterPro" id="IPR011042">
    <property type="entry name" value="6-blade_b-propeller_TolB-like"/>
</dbReference>
<dbReference type="Pfam" id="PF13231">
    <property type="entry name" value="PMT_2"/>
    <property type="match status" value="1"/>
</dbReference>
<dbReference type="PANTHER" id="PTHR24104:SF25">
    <property type="entry name" value="PROTEIN LIN-41"/>
    <property type="match status" value="1"/>
</dbReference>
<feature type="transmembrane region" description="Helical" evidence="3">
    <location>
        <begin position="408"/>
        <end position="426"/>
    </location>
</feature>
<keyword evidence="1" id="KW-0677">Repeat</keyword>
<dbReference type="Pfam" id="PF01436">
    <property type="entry name" value="NHL"/>
    <property type="match status" value="3"/>
</dbReference>
<protein>
    <recommendedName>
        <fullName evidence="4">Glycosyltransferase RgtA/B/C/D-like domain-containing protein</fullName>
    </recommendedName>
</protein>
<dbReference type="CDD" id="cd05819">
    <property type="entry name" value="NHL"/>
    <property type="match status" value="1"/>
</dbReference>
<keyword evidence="3" id="KW-1133">Transmembrane helix</keyword>
<evidence type="ECO:0000313" key="5">
    <source>
        <dbReference type="EMBL" id="CAA9587089.1"/>
    </source>
</evidence>
<accession>A0A6J4VRK1</accession>
<dbReference type="InterPro" id="IPR001258">
    <property type="entry name" value="NHL_repeat"/>
</dbReference>
<feature type="repeat" description="NHL" evidence="2">
    <location>
        <begin position="833"/>
        <end position="874"/>
    </location>
</feature>
<feature type="transmembrane region" description="Helical" evidence="3">
    <location>
        <begin position="196"/>
        <end position="225"/>
    </location>
</feature>
<feature type="repeat" description="NHL" evidence="2">
    <location>
        <begin position="796"/>
        <end position="826"/>
    </location>
</feature>
<proteinExistence type="predicted"/>
<dbReference type="PANTHER" id="PTHR24104">
    <property type="entry name" value="E3 UBIQUITIN-PROTEIN LIGASE NHLRC1-RELATED"/>
    <property type="match status" value="1"/>
</dbReference>
<feature type="transmembrane region" description="Helical" evidence="3">
    <location>
        <begin position="141"/>
        <end position="161"/>
    </location>
</feature>
<evidence type="ECO:0000256" key="2">
    <source>
        <dbReference type="PROSITE-ProRule" id="PRU00504"/>
    </source>
</evidence>
<feature type="repeat" description="NHL" evidence="2">
    <location>
        <begin position="683"/>
        <end position="719"/>
    </location>
</feature>
<dbReference type="EMBL" id="CADCWN010000321">
    <property type="protein sequence ID" value="CAA9587089.1"/>
    <property type="molecule type" value="Genomic_DNA"/>
</dbReference>
<feature type="transmembrane region" description="Helical" evidence="3">
    <location>
        <begin position="273"/>
        <end position="291"/>
    </location>
</feature>
<dbReference type="NCBIfam" id="TIGR03663">
    <property type="entry name" value="flippase activity-associated protein Agl23"/>
    <property type="match status" value="1"/>
</dbReference>
<dbReference type="InterPro" id="IPR019962">
    <property type="entry name" value="CHP03663"/>
</dbReference>
<name>A0A6J4VRK1_9BACT</name>
<keyword evidence="3" id="KW-0812">Transmembrane</keyword>
<organism evidence="5">
    <name type="scientific">uncultured Thermomicrobiales bacterium</name>
    <dbReference type="NCBI Taxonomy" id="1645740"/>
    <lineage>
        <taxon>Bacteria</taxon>
        <taxon>Pseudomonadati</taxon>
        <taxon>Thermomicrobiota</taxon>
        <taxon>Thermomicrobia</taxon>
        <taxon>Thermomicrobiales</taxon>
        <taxon>environmental samples</taxon>
    </lineage>
</organism>
<reference evidence="5" key="1">
    <citation type="submission" date="2020-02" db="EMBL/GenBank/DDBJ databases">
        <authorList>
            <person name="Meier V. D."/>
        </authorList>
    </citation>
    <scope>NUCLEOTIDE SEQUENCE</scope>
    <source>
        <strain evidence="5">AVDCRST_MAG18</strain>
    </source>
</reference>
<dbReference type="InterPro" id="IPR050952">
    <property type="entry name" value="TRIM-NHL_E3_ligases"/>
</dbReference>